<keyword evidence="12" id="KW-0175">Coiled coil</keyword>
<dbReference type="Pfam" id="PF08651">
    <property type="entry name" value="DASH_Duo1"/>
    <property type="match status" value="1"/>
</dbReference>
<evidence type="ECO:0000256" key="11">
    <source>
        <dbReference type="ARBA" id="ARBA00022838"/>
    </source>
</evidence>
<evidence type="ECO:0000256" key="1">
    <source>
        <dbReference type="ARBA" id="ARBA00004123"/>
    </source>
</evidence>
<keyword evidence="5" id="KW-0158">Chromosome</keyword>
<keyword evidence="13" id="KW-0206">Cytoskeleton</keyword>
<dbReference type="PANTHER" id="PTHR28216:SF1">
    <property type="entry name" value="DASH COMPLEX SUBUNIT DUO1"/>
    <property type="match status" value="1"/>
</dbReference>
<accession>A0A6G1HQD5</accession>
<keyword evidence="7" id="KW-0132">Cell division</keyword>
<feature type="compositionally biased region" description="Basic and acidic residues" evidence="19">
    <location>
        <begin position="160"/>
        <end position="191"/>
    </location>
</feature>
<evidence type="ECO:0000256" key="2">
    <source>
        <dbReference type="ARBA" id="ARBA00004186"/>
    </source>
</evidence>
<comment type="similarity">
    <text evidence="4">Belongs to the DASH complex DUO1 family.</text>
</comment>
<evidence type="ECO:0000256" key="4">
    <source>
        <dbReference type="ARBA" id="ARBA00005366"/>
    </source>
</evidence>
<keyword evidence="14" id="KW-0539">Nucleus</keyword>
<evidence type="ECO:0000256" key="10">
    <source>
        <dbReference type="ARBA" id="ARBA00022829"/>
    </source>
</evidence>
<dbReference type="GO" id="GO:0042729">
    <property type="term" value="C:DASH complex"/>
    <property type="evidence" value="ECO:0007669"/>
    <property type="project" value="InterPro"/>
</dbReference>
<comment type="subcellular location">
    <subcellularLocation>
        <location evidence="3">Chromosome</location>
        <location evidence="3">Centromere</location>
        <location evidence="3">Kinetochore</location>
    </subcellularLocation>
    <subcellularLocation>
        <location evidence="2">Cytoplasm</location>
        <location evidence="2">Cytoskeleton</location>
        <location evidence="2">Spindle</location>
    </subcellularLocation>
    <subcellularLocation>
        <location evidence="1">Nucleus</location>
    </subcellularLocation>
</comment>
<evidence type="ECO:0000256" key="12">
    <source>
        <dbReference type="ARBA" id="ARBA00023054"/>
    </source>
</evidence>
<evidence type="ECO:0000256" key="9">
    <source>
        <dbReference type="ARBA" id="ARBA00022776"/>
    </source>
</evidence>
<gene>
    <name evidence="20" type="ORF">EJ06DRAFT_523122</name>
</gene>
<dbReference type="Proteomes" id="UP000799640">
    <property type="component" value="Unassembled WGS sequence"/>
</dbReference>
<dbReference type="GO" id="GO:0072686">
    <property type="term" value="C:mitotic spindle"/>
    <property type="evidence" value="ECO:0007669"/>
    <property type="project" value="InterPro"/>
</dbReference>
<keyword evidence="10" id="KW-0159">Chromosome partition</keyword>
<reference evidence="20" key="1">
    <citation type="journal article" date="2020" name="Stud. Mycol.">
        <title>101 Dothideomycetes genomes: a test case for predicting lifestyles and emergence of pathogens.</title>
        <authorList>
            <person name="Haridas S."/>
            <person name="Albert R."/>
            <person name="Binder M."/>
            <person name="Bloem J."/>
            <person name="Labutti K."/>
            <person name="Salamov A."/>
            <person name="Andreopoulos B."/>
            <person name="Baker S."/>
            <person name="Barry K."/>
            <person name="Bills G."/>
            <person name="Bluhm B."/>
            <person name="Cannon C."/>
            <person name="Castanera R."/>
            <person name="Culley D."/>
            <person name="Daum C."/>
            <person name="Ezra D."/>
            <person name="Gonzalez J."/>
            <person name="Henrissat B."/>
            <person name="Kuo A."/>
            <person name="Liang C."/>
            <person name="Lipzen A."/>
            <person name="Lutzoni F."/>
            <person name="Magnuson J."/>
            <person name="Mondo S."/>
            <person name="Nolan M."/>
            <person name="Ohm R."/>
            <person name="Pangilinan J."/>
            <person name="Park H.-J."/>
            <person name="Ramirez L."/>
            <person name="Alfaro M."/>
            <person name="Sun H."/>
            <person name="Tritt A."/>
            <person name="Yoshinaga Y."/>
            <person name="Zwiers L.-H."/>
            <person name="Turgeon B."/>
            <person name="Goodwin S."/>
            <person name="Spatafora J."/>
            <person name="Crous P."/>
            <person name="Grigoriev I."/>
        </authorList>
    </citation>
    <scope>NUCLEOTIDE SEQUENCE</scope>
    <source>
        <strain evidence="20">CBS 262.69</strain>
    </source>
</reference>
<evidence type="ECO:0000256" key="3">
    <source>
        <dbReference type="ARBA" id="ARBA00004629"/>
    </source>
</evidence>
<dbReference type="InterPro" id="IPR013960">
    <property type="entry name" value="DASH_Duo1"/>
</dbReference>
<evidence type="ECO:0000256" key="14">
    <source>
        <dbReference type="ARBA" id="ARBA00023242"/>
    </source>
</evidence>
<evidence type="ECO:0000256" key="16">
    <source>
        <dbReference type="ARBA" id="ARBA00023328"/>
    </source>
</evidence>
<evidence type="ECO:0000256" key="17">
    <source>
        <dbReference type="ARBA" id="ARBA00044152"/>
    </source>
</evidence>
<keyword evidence="16" id="KW-0137">Centromere</keyword>
<keyword evidence="21" id="KW-1185">Reference proteome</keyword>
<evidence type="ECO:0000256" key="19">
    <source>
        <dbReference type="SAM" id="MobiDB-lite"/>
    </source>
</evidence>
<evidence type="ECO:0000256" key="13">
    <source>
        <dbReference type="ARBA" id="ARBA00023212"/>
    </source>
</evidence>
<feature type="region of interest" description="Disordered" evidence="19">
    <location>
        <begin position="160"/>
        <end position="233"/>
    </location>
</feature>
<evidence type="ECO:0000313" key="21">
    <source>
        <dbReference type="Proteomes" id="UP000799640"/>
    </source>
</evidence>
<dbReference type="OrthoDB" id="5599235at2759"/>
<evidence type="ECO:0000256" key="6">
    <source>
        <dbReference type="ARBA" id="ARBA00022490"/>
    </source>
</evidence>
<feature type="compositionally biased region" description="Gly residues" evidence="19">
    <location>
        <begin position="208"/>
        <end position="218"/>
    </location>
</feature>
<keyword evidence="15" id="KW-0131">Cell cycle</keyword>
<organism evidence="20 21">
    <name type="scientific">Trichodelitschia bisporula</name>
    <dbReference type="NCBI Taxonomy" id="703511"/>
    <lineage>
        <taxon>Eukaryota</taxon>
        <taxon>Fungi</taxon>
        <taxon>Dikarya</taxon>
        <taxon>Ascomycota</taxon>
        <taxon>Pezizomycotina</taxon>
        <taxon>Dothideomycetes</taxon>
        <taxon>Dothideomycetes incertae sedis</taxon>
        <taxon>Phaeotrichales</taxon>
        <taxon>Phaeotrichaceae</taxon>
        <taxon>Trichodelitschia</taxon>
    </lineage>
</organism>
<proteinExistence type="inferred from homology"/>
<keyword evidence="9" id="KW-0498">Mitosis</keyword>
<name>A0A6G1HQD5_9PEZI</name>
<dbReference type="GO" id="GO:0051301">
    <property type="term" value="P:cell division"/>
    <property type="evidence" value="ECO:0007669"/>
    <property type="project" value="UniProtKB-KW"/>
</dbReference>
<dbReference type="GO" id="GO:0005874">
    <property type="term" value="C:microtubule"/>
    <property type="evidence" value="ECO:0007669"/>
    <property type="project" value="UniProtKB-KW"/>
</dbReference>
<dbReference type="EMBL" id="ML996700">
    <property type="protein sequence ID" value="KAF2398268.1"/>
    <property type="molecule type" value="Genomic_DNA"/>
</dbReference>
<dbReference type="GO" id="GO:0007059">
    <property type="term" value="P:chromosome segregation"/>
    <property type="evidence" value="ECO:0007669"/>
    <property type="project" value="UniProtKB-KW"/>
</dbReference>
<keyword evidence="6" id="KW-0963">Cytoplasm</keyword>
<feature type="compositionally biased region" description="Acidic residues" evidence="19">
    <location>
        <begin position="39"/>
        <end position="49"/>
    </location>
</feature>
<sequence length="233" mass="25565">MSDYQDDDPDVIHFSDSSDNPFDTPSIAAAKRKARLTREDDEITYDLPDDPAPAPASRQQPAERLTSEEAAEARDAALRAELANIRKINQVVSDVVASLEKAKTNMDTVSRTVTSASTLLQTWTRILSQTEHNQRLILNPAWNGATQDIADLESEALQRERDARRRQAEDQARREAALRQAEEEERRRAEAASRASAGSRGRGKGRGSRGGSVGGAGAGDLTQMDVFLHKKQG</sequence>
<evidence type="ECO:0000256" key="18">
    <source>
        <dbReference type="ARBA" id="ARBA00044358"/>
    </source>
</evidence>
<evidence type="ECO:0000256" key="15">
    <source>
        <dbReference type="ARBA" id="ARBA00023306"/>
    </source>
</evidence>
<feature type="region of interest" description="Disordered" evidence="19">
    <location>
        <begin position="1"/>
        <end position="72"/>
    </location>
</feature>
<keyword evidence="8" id="KW-0493">Microtubule</keyword>
<protein>
    <recommendedName>
        <fullName evidence="17">DASH complex subunit DUO1</fullName>
    </recommendedName>
    <alternativeName>
        <fullName evidence="18">Outer kinetochore protein DUO1</fullName>
    </alternativeName>
</protein>
<evidence type="ECO:0000256" key="5">
    <source>
        <dbReference type="ARBA" id="ARBA00022454"/>
    </source>
</evidence>
<evidence type="ECO:0000256" key="8">
    <source>
        <dbReference type="ARBA" id="ARBA00022701"/>
    </source>
</evidence>
<evidence type="ECO:0000313" key="20">
    <source>
        <dbReference type="EMBL" id="KAF2398268.1"/>
    </source>
</evidence>
<dbReference type="GO" id="GO:0000278">
    <property type="term" value="P:mitotic cell cycle"/>
    <property type="evidence" value="ECO:0007669"/>
    <property type="project" value="InterPro"/>
</dbReference>
<keyword evidence="11" id="KW-0995">Kinetochore</keyword>
<dbReference type="AlphaFoldDB" id="A0A6G1HQD5"/>
<dbReference type="PANTHER" id="PTHR28216">
    <property type="entry name" value="DASH COMPLEX SUBUNIT DUO1"/>
    <property type="match status" value="1"/>
</dbReference>
<evidence type="ECO:0000256" key="7">
    <source>
        <dbReference type="ARBA" id="ARBA00022618"/>
    </source>
</evidence>